<evidence type="ECO:0000313" key="3">
    <source>
        <dbReference type="Proteomes" id="UP000050360"/>
    </source>
</evidence>
<organism evidence="2 3">
    <name type="scientific">Candidatus Methanoperedens nitratireducens</name>
    <dbReference type="NCBI Taxonomy" id="1392998"/>
    <lineage>
        <taxon>Archaea</taxon>
        <taxon>Methanobacteriati</taxon>
        <taxon>Methanobacteriota</taxon>
        <taxon>Stenosarchaea group</taxon>
        <taxon>Methanomicrobia</taxon>
        <taxon>Methanosarcinales</taxon>
        <taxon>ANME-2 cluster</taxon>
        <taxon>Candidatus Methanoperedentaceae</taxon>
        <taxon>Candidatus Methanoperedens</taxon>
    </lineage>
</organism>
<keyword evidence="1" id="KW-0812">Transmembrane</keyword>
<keyword evidence="1" id="KW-0472">Membrane</keyword>
<comment type="caution">
    <text evidence="2">The sequence shown here is derived from an EMBL/GenBank/DDBJ whole genome shotgun (WGS) entry which is preliminary data.</text>
</comment>
<sequence>MSLNPACAGLLEELNSTYITDISGLPPYKESDLRPEIEQTISDHLQGWVDIVGFQNLANISGTFYICGDPAANAVVRGNARIWLQPPGINTELTRSISVKQVGANIIATLHAVLTWDTVSCDYKGCWISGSFTETHDWTDTEISPPQFIFPGPQNMIIEQYLGFAPVSLIHFPGLNDSIIFFNITTQRGSVEHLMNIGKVEQTGKGIPYMNVTPFSVWRKTGKGIYHQGDDPIMDNDTIISVFFWTPFGRAPDYDFSEYAVYHQNKHTSINPAIGFIIYVVLIFLIGIYIMYRSSRFR</sequence>
<accession>A0A0P8CGN5</accession>
<evidence type="ECO:0000313" key="2">
    <source>
        <dbReference type="EMBL" id="KPQ41847.1"/>
    </source>
</evidence>
<reference evidence="2 3" key="1">
    <citation type="submission" date="2015-09" db="EMBL/GenBank/DDBJ databases">
        <title>A metagenomics-based metabolic model of nitrate-dependent anaerobic oxidation of methane by Methanoperedens-like archaea.</title>
        <authorList>
            <person name="Arshad A."/>
            <person name="Speth D.R."/>
            <person name="De Graaf R.M."/>
            <person name="Op Den Camp H.J."/>
            <person name="Jetten M.S."/>
            <person name="Welte C.U."/>
        </authorList>
    </citation>
    <scope>NUCLEOTIDE SEQUENCE [LARGE SCALE GENOMIC DNA]</scope>
</reference>
<keyword evidence="1" id="KW-1133">Transmembrane helix</keyword>
<name>A0A0P8CGN5_9EURY</name>
<dbReference type="AlphaFoldDB" id="A0A0P8CGN5"/>
<feature type="transmembrane region" description="Helical" evidence="1">
    <location>
        <begin position="273"/>
        <end position="292"/>
    </location>
</feature>
<gene>
    <name evidence="2" type="ORF">MPEBLZ_03606</name>
</gene>
<dbReference type="EMBL" id="LKCM01000293">
    <property type="protein sequence ID" value="KPQ41847.1"/>
    <property type="molecule type" value="Genomic_DNA"/>
</dbReference>
<proteinExistence type="predicted"/>
<evidence type="ECO:0000256" key="1">
    <source>
        <dbReference type="SAM" id="Phobius"/>
    </source>
</evidence>
<protein>
    <submittedName>
        <fullName evidence="2">Uncharacterized protein</fullName>
    </submittedName>
</protein>
<dbReference type="Proteomes" id="UP000050360">
    <property type="component" value="Unassembled WGS sequence"/>
</dbReference>